<sequence length="311" mass="33856">MNKIPVYLITGCLGAGKTTLLNHWLAGPELKSKRIALLINEFGDLGVDGQLFPDDAGTVFELNRGSLFCACIRSDFEATMHAIADQVRPDLVITEATGMAQTSDLFSFIETPATREQFEIACNVCVIDALNFTKVLPTLKAVASQAIWADGLVINKSNGLNTDQVDKLSSLLKDLNPRAKQVRFGSENFGWPFVESLHHVPCTDAPLQAPPAEVVACTINGRDFDRAAFQTGFEQIRGRLLRMKGIVNFGDGPRLVESVFDSLTERPYTANNPRYGLTVIGWKITADEIRSALHPAVTPPVVTIGLQSPGT</sequence>
<dbReference type="Gene3D" id="3.40.50.300">
    <property type="entry name" value="P-loop containing nucleotide triphosphate hydrolases"/>
    <property type="match status" value="1"/>
</dbReference>
<dbReference type="SUPFAM" id="SSF90002">
    <property type="entry name" value="Hypothetical protein YjiA, C-terminal domain"/>
    <property type="match status" value="1"/>
</dbReference>
<comment type="caution">
    <text evidence="4">The sequence shown here is derived from an EMBL/GenBank/DDBJ whole genome shotgun (WGS) entry which is preliminary data.</text>
</comment>
<dbReference type="RefSeq" id="WP_197203845.1">
    <property type="nucleotide sequence ID" value="NZ_SJPL01000001.1"/>
</dbReference>
<dbReference type="Proteomes" id="UP000317238">
    <property type="component" value="Unassembled WGS sequence"/>
</dbReference>
<dbReference type="AlphaFoldDB" id="A0A5C5YBG1"/>
<protein>
    <submittedName>
        <fullName evidence="4">Putative GTP-binding protein YjiA</fullName>
    </submittedName>
</protein>
<feature type="domain" description="CobW/HypB/UreG nucleotide-binding" evidence="2">
    <location>
        <begin position="5"/>
        <end position="182"/>
    </location>
</feature>
<comment type="function">
    <text evidence="1">Zinc chaperone that directly transfers zinc cofactor to target proteins, thereby activating them. Zinc is transferred from the CXCC motif in the GTPase domain to the zinc binding site in target proteins in a process requiring GTP hydrolysis.</text>
</comment>
<name>A0A5C5YBG1_9PLAN</name>
<dbReference type="PANTHER" id="PTHR13748:SF62">
    <property type="entry name" value="COBW DOMAIN-CONTAINING PROTEIN"/>
    <property type="match status" value="1"/>
</dbReference>
<keyword evidence="5" id="KW-1185">Reference proteome</keyword>
<evidence type="ECO:0000313" key="5">
    <source>
        <dbReference type="Proteomes" id="UP000317238"/>
    </source>
</evidence>
<dbReference type="EMBL" id="SJPL01000001">
    <property type="protein sequence ID" value="TWT71751.1"/>
    <property type="molecule type" value="Genomic_DNA"/>
</dbReference>
<dbReference type="InterPro" id="IPR051316">
    <property type="entry name" value="Zinc-reg_GTPase_activator"/>
</dbReference>
<reference evidence="4 5" key="1">
    <citation type="submission" date="2019-02" db="EMBL/GenBank/DDBJ databases">
        <title>Deep-cultivation of Planctomycetes and their phenomic and genomic characterization uncovers novel biology.</title>
        <authorList>
            <person name="Wiegand S."/>
            <person name="Jogler M."/>
            <person name="Boedeker C."/>
            <person name="Pinto D."/>
            <person name="Vollmers J."/>
            <person name="Rivas-Marin E."/>
            <person name="Kohn T."/>
            <person name="Peeters S.H."/>
            <person name="Heuer A."/>
            <person name="Rast P."/>
            <person name="Oberbeckmann S."/>
            <person name="Bunk B."/>
            <person name="Jeske O."/>
            <person name="Meyerdierks A."/>
            <person name="Storesund J.E."/>
            <person name="Kallscheuer N."/>
            <person name="Luecker S."/>
            <person name="Lage O.M."/>
            <person name="Pohl T."/>
            <person name="Merkel B.J."/>
            <person name="Hornburger P."/>
            <person name="Mueller R.-W."/>
            <person name="Bruemmer F."/>
            <person name="Labrenz M."/>
            <person name="Spormann A.M."/>
            <person name="Op Den Camp H."/>
            <person name="Overmann J."/>
            <person name="Amann R."/>
            <person name="Jetten M.S.M."/>
            <person name="Mascher T."/>
            <person name="Medema M.H."/>
            <person name="Devos D.P."/>
            <person name="Kaster A.-K."/>
            <person name="Ovreas L."/>
            <person name="Rohde M."/>
            <person name="Galperin M.Y."/>
            <person name="Jogler C."/>
        </authorList>
    </citation>
    <scope>NUCLEOTIDE SEQUENCE [LARGE SCALE GENOMIC DNA]</scope>
    <source>
        <strain evidence="4 5">Pan14r</strain>
    </source>
</reference>
<dbReference type="PANTHER" id="PTHR13748">
    <property type="entry name" value="COBW-RELATED"/>
    <property type="match status" value="1"/>
</dbReference>
<gene>
    <name evidence="4" type="primary">yjiA</name>
    <name evidence="4" type="ORF">Pan14r_40670</name>
</gene>
<proteinExistence type="predicted"/>
<dbReference type="Pfam" id="PF02492">
    <property type="entry name" value="cobW"/>
    <property type="match status" value="1"/>
</dbReference>
<dbReference type="SUPFAM" id="SSF52540">
    <property type="entry name" value="P-loop containing nucleoside triphosphate hydrolases"/>
    <property type="match status" value="1"/>
</dbReference>
<dbReference type="Pfam" id="PF07683">
    <property type="entry name" value="CobW_C"/>
    <property type="match status" value="1"/>
</dbReference>
<accession>A0A5C5YBG1</accession>
<evidence type="ECO:0000256" key="1">
    <source>
        <dbReference type="ARBA" id="ARBA00045658"/>
    </source>
</evidence>
<dbReference type="InterPro" id="IPR027417">
    <property type="entry name" value="P-loop_NTPase"/>
</dbReference>
<feature type="domain" description="CobW C-terminal" evidence="3">
    <location>
        <begin position="221"/>
        <end position="294"/>
    </location>
</feature>
<dbReference type="GO" id="GO:0005737">
    <property type="term" value="C:cytoplasm"/>
    <property type="evidence" value="ECO:0007669"/>
    <property type="project" value="TreeGrafter"/>
</dbReference>
<dbReference type="InterPro" id="IPR011629">
    <property type="entry name" value="CobW-like_C"/>
</dbReference>
<evidence type="ECO:0000313" key="4">
    <source>
        <dbReference type="EMBL" id="TWT71751.1"/>
    </source>
</evidence>
<dbReference type="InterPro" id="IPR003495">
    <property type="entry name" value="CobW/HypB/UreG_nucleotide-bd"/>
</dbReference>
<evidence type="ECO:0000259" key="2">
    <source>
        <dbReference type="Pfam" id="PF02492"/>
    </source>
</evidence>
<organism evidence="4 5">
    <name type="scientific">Crateriforma conspicua</name>
    <dbReference type="NCBI Taxonomy" id="2527996"/>
    <lineage>
        <taxon>Bacteria</taxon>
        <taxon>Pseudomonadati</taxon>
        <taxon>Planctomycetota</taxon>
        <taxon>Planctomycetia</taxon>
        <taxon>Planctomycetales</taxon>
        <taxon>Planctomycetaceae</taxon>
        <taxon>Crateriforma</taxon>
    </lineage>
</organism>
<evidence type="ECO:0000259" key="3">
    <source>
        <dbReference type="Pfam" id="PF07683"/>
    </source>
</evidence>